<accession>A0A3E0K3K5</accession>
<dbReference type="Proteomes" id="UP000257014">
    <property type="component" value="Unassembled WGS sequence"/>
</dbReference>
<organism evidence="2 3">
    <name type="scientific">Caldibacillus debilis</name>
    <dbReference type="NCBI Taxonomy" id="301148"/>
    <lineage>
        <taxon>Bacteria</taxon>
        <taxon>Bacillati</taxon>
        <taxon>Bacillota</taxon>
        <taxon>Bacilli</taxon>
        <taxon>Bacillales</taxon>
        <taxon>Bacillaceae</taxon>
        <taxon>Caldibacillus</taxon>
    </lineage>
</organism>
<evidence type="ECO:0000256" key="1">
    <source>
        <dbReference type="SAM" id="MobiDB-lite"/>
    </source>
</evidence>
<protein>
    <submittedName>
        <fullName evidence="2">Uncharacterized protein</fullName>
    </submittedName>
</protein>
<gene>
    <name evidence="2" type="ORF">C6P37_11735</name>
</gene>
<evidence type="ECO:0000313" key="2">
    <source>
        <dbReference type="EMBL" id="REJ27474.1"/>
    </source>
</evidence>
<proteinExistence type="predicted"/>
<evidence type="ECO:0000313" key="3">
    <source>
        <dbReference type="Proteomes" id="UP000257014"/>
    </source>
</evidence>
<sequence>MSANRQKEKRENNEDENEEDLIFFYLFHSPGVSTGPGRPRDSAFPVRQGTNLRNKVTGMRREAPSPCPMRYPAPMKREEH</sequence>
<comment type="caution">
    <text evidence="2">The sequence shown here is derived from an EMBL/GenBank/DDBJ whole genome shotgun (WGS) entry which is preliminary data.</text>
</comment>
<name>A0A3E0K3K5_9BACI</name>
<dbReference type="AlphaFoldDB" id="A0A3E0K3K5"/>
<feature type="region of interest" description="Disordered" evidence="1">
    <location>
        <begin position="30"/>
        <end position="80"/>
    </location>
</feature>
<reference evidence="2 3" key="1">
    <citation type="submission" date="2018-03" db="EMBL/GenBank/DDBJ databases">
        <authorList>
            <person name="Keele B.F."/>
        </authorList>
    </citation>
    <scope>NUCLEOTIDE SEQUENCE [LARGE SCALE GENOMIC DNA]</scope>
    <source>
        <strain evidence="2">ZCTH4_d</strain>
    </source>
</reference>
<dbReference type="EMBL" id="QEWE01000021">
    <property type="protein sequence ID" value="REJ27474.1"/>
    <property type="molecule type" value="Genomic_DNA"/>
</dbReference>